<dbReference type="Pfam" id="PF13629">
    <property type="entry name" value="T2SS-T3SS_pil_N"/>
    <property type="match status" value="1"/>
</dbReference>
<accession>A0A1G6E0Y2</accession>
<dbReference type="PANTHER" id="PTHR30332:SF17">
    <property type="entry name" value="TYPE IV PILIATION SYSTEM PROTEIN DR_0774-RELATED"/>
    <property type="match status" value="1"/>
</dbReference>
<dbReference type="RefSeq" id="WP_176754969.1">
    <property type="nucleotide sequence ID" value="NZ_FMXN01000015.1"/>
</dbReference>
<evidence type="ECO:0000256" key="2">
    <source>
        <dbReference type="SAM" id="SignalP"/>
    </source>
</evidence>
<dbReference type="InterPro" id="IPR004846">
    <property type="entry name" value="T2SS/T3SS_dom"/>
</dbReference>
<dbReference type="PRINTS" id="PR00811">
    <property type="entry name" value="BCTERIALGSPD"/>
</dbReference>
<sequence>MNYFNLLGWLLAMSISSTVVASETVRLQVGATQLLQLEHVSHVVVGDETLLQVELIEPHDLVLKAVQAGQTELILRHDSGEFTTLAIHISARPNVSETAQLAWLHKSFPQLTIQHHEGLVEISGQLPSNAYQQVQQVGEKYPHWLLLLQEVPVPMQAMIELHVRILEVKRQRAESFGVKWPSSVAGPTISDDTSPWLDFPILLNSTVNLLVQSGHARVLAEPRLMAASGGQAEFLVGGEIPIPQLSAQGVPDLEFRDYGISLSMSPTDLGQGQVSTLIQAEISTIDPATAVQGIPGMLTRRVSSLLTAESGEAIVLSGLFSQEQSQHADLFPGLNQLPILGELFTSREFRSAQTEFVVVVTPTLMTHKKQQQQAHQQAQQDIEAFRQAIQCVGLYDEN</sequence>
<evidence type="ECO:0000313" key="5">
    <source>
        <dbReference type="EMBL" id="SDB51084.1"/>
    </source>
</evidence>
<reference evidence="6" key="1">
    <citation type="submission" date="2016-10" db="EMBL/GenBank/DDBJ databases">
        <authorList>
            <person name="Varghese N."/>
            <person name="Submissions S."/>
        </authorList>
    </citation>
    <scope>NUCLEOTIDE SEQUENCE [LARGE SCALE GENOMIC DNA]</scope>
    <source>
        <strain evidence="6">CGMCC 1.10824</strain>
    </source>
</reference>
<dbReference type="EMBL" id="FMXN01000015">
    <property type="protein sequence ID" value="SDB51084.1"/>
    <property type="molecule type" value="Genomic_DNA"/>
</dbReference>
<dbReference type="GO" id="GO:0015627">
    <property type="term" value="C:type II protein secretion system complex"/>
    <property type="evidence" value="ECO:0007669"/>
    <property type="project" value="TreeGrafter"/>
</dbReference>
<organism evidence="5 6">
    <name type="scientific">Pseudidiomarina indica</name>
    <dbReference type="NCBI Taxonomy" id="1159017"/>
    <lineage>
        <taxon>Bacteria</taxon>
        <taxon>Pseudomonadati</taxon>
        <taxon>Pseudomonadota</taxon>
        <taxon>Gammaproteobacteria</taxon>
        <taxon>Alteromonadales</taxon>
        <taxon>Idiomarinaceae</taxon>
        <taxon>Pseudidiomarina</taxon>
    </lineage>
</organism>
<dbReference type="InterPro" id="IPR050810">
    <property type="entry name" value="Bact_Secretion_Sys_Channel"/>
</dbReference>
<feature type="domain" description="Type II/III secretion system secretin-like" evidence="3">
    <location>
        <begin position="210"/>
        <end position="365"/>
    </location>
</feature>
<dbReference type="STRING" id="1159017.SAMN02927930_02004"/>
<keyword evidence="6" id="KW-1185">Reference proteome</keyword>
<protein>
    <submittedName>
        <fullName evidence="5">Pilus assembly protein CpaC</fullName>
    </submittedName>
</protein>
<feature type="chain" id="PRO_5011695016" evidence="2">
    <location>
        <begin position="22"/>
        <end position="398"/>
    </location>
</feature>
<dbReference type="Proteomes" id="UP000199626">
    <property type="component" value="Unassembled WGS sequence"/>
</dbReference>
<dbReference type="Pfam" id="PF00263">
    <property type="entry name" value="Secretin"/>
    <property type="match status" value="1"/>
</dbReference>
<dbReference type="AlphaFoldDB" id="A0A1G6E0Y2"/>
<comment type="similarity">
    <text evidence="1">Belongs to the bacterial secretin family.</text>
</comment>
<dbReference type="InterPro" id="IPR032789">
    <property type="entry name" value="T2SS-T3SS_pil_N"/>
</dbReference>
<name>A0A1G6E0Y2_9GAMM</name>
<keyword evidence="2" id="KW-0732">Signal</keyword>
<evidence type="ECO:0000259" key="3">
    <source>
        <dbReference type="Pfam" id="PF00263"/>
    </source>
</evidence>
<feature type="domain" description="Pilus formation protein N-terminal" evidence="4">
    <location>
        <begin position="22"/>
        <end position="88"/>
    </location>
</feature>
<dbReference type="InterPro" id="IPR001775">
    <property type="entry name" value="GspD/PilQ"/>
</dbReference>
<evidence type="ECO:0000256" key="1">
    <source>
        <dbReference type="RuleBase" id="RU004003"/>
    </source>
</evidence>
<dbReference type="GO" id="GO:0009306">
    <property type="term" value="P:protein secretion"/>
    <property type="evidence" value="ECO:0007669"/>
    <property type="project" value="InterPro"/>
</dbReference>
<evidence type="ECO:0000259" key="4">
    <source>
        <dbReference type="Pfam" id="PF13629"/>
    </source>
</evidence>
<feature type="signal peptide" evidence="2">
    <location>
        <begin position="1"/>
        <end position="21"/>
    </location>
</feature>
<dbReference type="PANTHER" id="PTHR30332">
    <property type="entry name" value="PROBABLE GENERAL SECRETION PATHWAY PROTEIN D"/>
    <property type="match status" value="1"/>
</dbReference>
<evidence type="ECO:0000313" key="6">
    <source>
        <dbReference type="Proteomes" id="UP000199626"/>
    </source>
</evidence>
<gene>
    <name evidence="5" type="ORF">SAMN02927930_02004</name>
</gene>
<proteinExistence type="inferred from homology"/>